<gene>
    <name evidence="4" type="ORF">NESM_000625800</name>
</gene>
<dbReference type="Proteomes" id="UP001430356">
    <property type="component" value="Unassembled WGS sequence"/>
</dbReference>
<feature type="compositionally biased region" description="Low complexity" evidence="3">
    <location>
        <begin position="207"/>
        <end position="222"/>
    </location>
</feature>
<dbReference type="AlphaFoldDB" id="A0AAW0ERR1"/>
<feature type="region of interest" description="Disordered" evidence="3">
    <location>
        <begin position="328"/>
        <end position="363"/>
    </location>
</feature>
<dbReference type="InterPro" id="IPR035902">
    <property type="entry name" value="Nuc_phospho_transferase"/>
</dbReference>
<reference evidence="4 5" key="1">
    <citation type="journal article" date="2021" name="MBio">
        <title>A New Model Trypanosomatid, Novymonas esmeraldas: Genomic Perception of Its 'Candidatus Pandoraea novymonadis' Endosymbiont.</title>
        <authorList>
            <person name="Zakharova A."/>
            <person name="Saura A."/>
            <person name="Butenko A."/>
            <person name="Podesvova L."/>
            <person name="Warmusova S."/>
            <person name="Kostygov A.Y."/>
            <person name="Nenarokova A."/>
            <person name="Lukes J."/>
            <person name="Opperdoes F.R."/>
            <person name="Yurchenko V."/>
        </authorList>
    </citation>
    <scope>NUCLEOTIDE SEQUENCE [LARGE SCALE GENOMIC DNA]</scope>
    <source>
        <strain evidence="4 5">E262AT.01</strain>
    </source>
</reference>
<name>A0AAW0ERR1_9TRYP</name>
<dbReference type="SUPFAM" id="SSF52418">
    <property type="entry name" value="Nucleoside phosphorylase/phosphoribosyltransferase catalytic domain"/>
    <property type="match status" value="1"/>
</dbReference>
<feature type="region of interest" description="Disordered" evidence="3">
    <location>
        <begin position="243"/>
        <end position="306"/>
    </location>
</feature>
<sequence length="363" mass="37362">MSSTLVTLAEVLGSAASNLSRTDSSSSNSSSRCGSATGNDEGVTTAAVTPLVLPRLHVRPQRRPYVTAMQPAALQATHPSPRAAAVALAMARDDVDSGSGSDADPLLLGTWPRALRAAADDDGLVRRLRQLRGVAADAAEPHASRPHTWWKRAAVATGGAVAAPLPLSPEQHSPVPCSPVQQSGAGDTAQDVRPALPPVKPRHHRTATAGRARGARASRPPANVCSSGGATTDDDVAAAAAPAAAAATPKKPKRSGRAAGSPAVSARLYQPPITTPLARLGHTRVTSAAGSHPATPHRRRPRTAEEAREIDALLRALSRFVFPTTTTATALSPSHAVERSSGPVAAQQQQQQQPRAPHPPSVA</sequence>
<feature type="compositionally biased region" description="Low complexity" evidence="3">
    <location>
        <begin position="16"/>
        <end position="38"/>
    </location>
</feature>
<comment type="caution">
    <text evidence="4">The sequence shown here is derived from an EMBL/GenBank/DDBJ whole genome shotgun (WGS) entry which is preliminary data.</text>
</comment>
<dbReference type="EMBL" id="JAECZO010000087">
    <property type="protein sequence ID" value="KAK7196847.1"/>
    <property type="molecule type" value="Genomic_DNA"/>
</dbReference>
<evidence type="ECO:0000256" key="2">
    <source>
        <dbReference type="ARBA" id="ARBA00022679"/>
    </source>
</evidence>
<dbReference type="GO" id="GO:0016757">
    <property type="term" value="F:glycosyltransferase activity"/>
    <property type="evidence" value="ECO:0007669"/>
    <property type="project" value="UniProtKB-KW"/>
</dbReference>
<evidence type="ECO:0000313" key="4">
    <source>
        <dbReference type="EMBL" id="KAK7196847.1"/>
    </source>
</evidence>
<feature type="region of interest" description="Disordered" evidence="3">
    <location>
        <begin position="163"/>
        <end position="229"/>
    </location>
</feature>
<evidence type="ECO:0000256" key="3">
    <source>
        <dbReference type="SAM" id="MobiDB-lite"/>
    </source>
</evidence>
<protein>
    <submittedName>
        <fullName evidence="4">Uncharacterized protein</fullName>
    </submittedName>
</protein>
<evidence type="ECO:0000313" key="5">
    <source>
        <dbReference type="Proteomes" id="UP001430356"/>
    </source>
</evidence>
<organism evidence="4 5">
    <name type="scientific">Novymonas esmeraldas</name>
    <dbReference type="NCBI Taxonomy" id="1808958"/>
    <lineage>
        <taxon>Eukaryota</taxon>
        <taxon>Discoba</taxon>
        <taxon>Euglenozoa</taxon>
        <taxon>Kinetoplastea</taxon>
        <taxon>Metakinetoplastina</taxon>
        <taxon>Trypanosomatida</taxon>
        <taxon>Trypanosomatidae</taxon>
        <taxon>Novymonas</taxon>
    </lineage>
</organism>
<accession>A0AAW0ERR1</accession>
<feature type="region of interest" description="Disordered" evidence="3">
    <location>
        <begin position="16"/>
        <end position="42"/>
    </location>
</feature>
<keyword evidence="2" id="KW-0808">Transferase</keyword>
<keyword evidence="5" id="KW-1185">Reference proteome</keyword>
<keyword evidence="1" id="KW-0328">Glycosyltransferase</keyword>
<evidence type="ECO:0000256" key="1">
    <source>
        <dbReference type="ARBA" id="ARBA00022676"/>
    </source>
</evidence>
<proteinExistence type="predicted"/>